<dbReference type="InParanoid" id="V4UC55"/>
<feature type="compositionally biased region" description="Basic and acidic residues" evidence="1">
    <location>
        <begin position="49"/>
        <end position="61"/>
    </location>
</feature>
<organism evidence="2 3">
    <name type="scientific">Citrus clementina</name>
    <name type="common">Clementine</name>
    <name type="synonym">Citrus deliciosa x Citrus sinensis</name>
    <dbReference type="NCBI Taxonomy" id="85681"/>
    <lineage>
        <taxon>Eukaryota</taxon>
        <taxon>Viridiplantae</taxon>
        <taxon>Streptophyta</taxon>
        <taxon>Embryophyta</taxon>
        <taxon>Tracheophyta</taxon>
        <taxon>Spermatophyta</taxon>
        <taxon>Magnoliopsida</taxon>
        <taxon>eudicotyledons</taxon>
        <taxon>Gunneridae</taxon>
        <taxon>Pentapetalae</taxon>
        <taxon>rosids</taxon>
        <taxon>malvids</taxon>
        <taxon>Sapindales</taxon>
        <taxon>Rutaceae</taxon>
        <taxon>Aurantioideae</taxon>
        <taxon>Citrus</taxon>
    </lineage>
</organism>
<protein>
    <submittedName>
        <fullName evidence="2">Uncharacterized protein</fullName>
    </submittedName>
</protein>
<gene>
    <name evidence="2" type="ORF">CICLE_v100301611mg</name>
</gene>
<evidence type="ECO:0000256" key="1">
    <source>
        <dbReference type="SAM" id="MobiDB-lite"/>
    </source>
</evidence>
<name>V4UC55_CITCL</name>
<feature type="non-terminal residue" evidence="2">
    <location>
        <position position="128"/>
    </location>
</feature>
<evidence type="ECO:0000313" key="2">
    <source>
        <dbReference type="EMBL" id="ESR36869.1"/>
    </source>
</evidence>
<feature type="non-terminal residue" evidence="2">
    <location>
        <position position="1"/>
    </location>
</feature>
<dbReference type="OrthoDB" id="8954335at2759"/>
<evidence type="ECO:0000313" key="3">
    <source>
        <dbReference type="Proteomes" id="UP000030687"/>
    </source>
</evidence>
<dbReference type="STRING" id="85681.V4UC55"/>
<sequence>FEANILKMENGVNKPVVDAFVDEKVEEKVMVSSDEPKDVEDVFEEAVDTPDHLNDEGTKDESGDDASVGDLGSVVVDGGSNVGGEMDSFDETEGVPSEGGNDVVGEGEGKVGDLAGAESVIEVVVPDK</sequence>
<dbReference type="KEGG" id="cic:CICLE_v100301611m"/>
<dbReference type="Gramene" id="ESR36869">
    <property type="protein sequence ID" value="ESR36869"/>
    <property type="gene ID" value="CICLE_v100301611mg"/>
</dbReference>
<feature type="region of interest" description="Disordered" evidence="1">
    <location>
        <begin position="46"/>
        <end position="110"/>
    </location>
</feature>
<reference evidence="2 3" key="1">
    <citation type="submission" date="2013-10" db="EMBL/GenBank/DDBJ databases">
        <authorList>
            <consortium name="International Citrus Genome Consortium"/>
            <person name="Jenkins J."/>
            <person name="Schmutz J."/>
            <person name="Prochnik S."/>
            <person name="Rokhsar D."/>
            <person name="Gmitter F."/>
            <person name="Ollitrault P."/>
            <person name="Machado M."/>
            <person name="Talon M."/>
            <person name="Wincker P."/>
            <person name="Jaillon O."/>
            <person name="Morgante M."/>
        </authorList>
    </citation>
    <scope>NUCLEOTIDE SEQUENCE</scope>
    <source>
        <strain evidence="3">cv. Clemenules</strain>
    </source>
</reference>
<accession>V4UC55</accession>
<dbReference type="EMBL" id="KI536978">
    <property type="protein sequence ID" value="ESR36869.1"/>
    <property type="molecule type" value="Genomic_DNA"/>
</dbReference>
<keyword evidence="3" id="KW-1185">Reference proteome</keyword>
<proteinExistence type="predicted"/>
<feature type="compositionally biased region" description="Low complexity" evidence="1">
    <location>
        <begin position="65"/>
        <end position="79"/>
    </location>
</feature>
<dbReference type="AlphaFoldDB" id="V4UC55"/>
<dbReference type="Proteomes" id="UP000030687">
    <property type="component" value="Unassembled WGS sequence"/>
</dbReference>